<dbReference type="Proteomes" id="UP001202922">
    <property type="component" value="Unassembled WGS sequence"/>
</dbReference>
<dbReference type="InterPro" id="IPR036849">
    <property type="entry name" value="Enolase-like_C_sf"/>
</dbReference>
<dbReference type="Pfam" id="PF13378">
    <property type="entry name" value="MR_MLE_C"/>
    <property type="match status" value="1"/>
</dbReference>
<dbReference type="PANTHER" id="PTHR48080">
    <property type="entry name" value="D-GALACTONATE DEHYDRATASE-RELATED"/>
    <property type="match status" value="1"/>
</dbReference>
<keyword evidence="3" id="KW-1185">Reference proteome</keyword>
<evidence type="ECO:0000259" key="1">
    <source>
        <dbReference type="Pfam" id="PF13378"/>
    </source>
</evidence>
<dbReference type="SUPFAM" id="SSF51604">
    <property type="entry name" value="Enolase C-terminal domain-like"/>
    <property type="match status" value="1"/>
</dbReference>
<dbReference type="EMBL" id="JAKZBV010000001">
    <property type="protein sequence ID" value="MCH6470121.1"/>
    <property type="molecule type" value="Genomic_DNA"/>
</dbReference>
<dbReference type="Gene3D" id="3.20.20.120">
    <property type="entry name" value="Enolase-like C-terminal domain"/>
    <property type="match status" value="1"/>
</dbReference>
<evidence type="ECO:0000313" key="2">
    <source>
        <dbReference type="EMBL" id="MCH6470121.1"/>
    </source>
</evidence>
<gene>
    <name evidence="2" type="ORF">L0M17_09045</name>
</gene>
<evidence type="ECO:0000313" key="3">
    <source>
        <dbReference type="Proteomes" id="UP001202922"/>
    </source>
</evidence>
<dbReference type="PANTHER" id="PTHR48080:SF2">
    <property type="entry name" value="D-GALACTONATE DEHYDRATASE"/>
    <property type="match status" value="1"/>
</dbReference>
<proteinExistence type="predicted"/>
<organism evidence="2 3">
    <name type="scientific">Sinomonas terrae</name>
    <dbReference type="NCBI Taxonomy" id="2908838"/>
    <lineage>
        <taxon>Bacteria</taxon>
        <taxon>Bacillati</taxon>
        <taxon>Actinomycetota</taxon>
        <taxon>Actinomycetes</taxon>
        <taxon>Micrococcales</taxon>
        <taxon>Micrococcaceae</taxon>
        <taxon>Sinomonas</taxon>
    </lineage>
</organism>
<dbReference type="RefSeq" id="WP_241053637.1">
    <property type="nucleotide sequence ID" value="NZ_JAKZBV010000001.1"/>
</dbReference>
<feature type="domain" description="Enolase C-terminal" evidence="1">
    <location>
        <begin position="7"/>
        <end position="145"/>
    </location>
</feature>
<name>A0ABS9U0B4_9MICC</name>
<dbReference type="InterPro" id="IPR034593">
    <property type="entry name" value="DgoD-like"/>
</dbReference>
<protein>
    <recommendedName>
        <fullName evidence="1">Enolase C-terminal domain-containing protein</fullName>
    </recommendedName>
</protein>
<comment type="caution">
    <text evidence="2">The sequence shown here is derived from an EMBL/GenBank/DDBJ whole genome shotgun (WGS) entry which is preliminary data.</text>
</comment>
<accession>A0ABS9U0B4</accession>
<sequence length="160" mass="16771">MGGGPRPLRPPEALAALREQTPIPIAGGESVGTGQLGYRSLFEQKAFDVAILDLGWCGGITAGTAITALADCHGLTVALHDCTGPVSLAVAAHLATTAPNIQVQEVARAFYHGWYPQIALGLPDLDHGRLSLTGAPGHGIELRDEWLQHPGTSRRKTLLA</sequence>
<dbReference type="InterPro" id="IPR029065">
    <property type="entry name" value="Enolase_C-like"/>
</dbReference>
<reference evidence="2 3" key="1">
    <citation type="submission" date="2022-03" db="EMBL/GenBank/DDBJ databases">
        <title>Sinomonas sp. isolated from a soil.</title>
        <authorList>
            <person name="Han J."/>
            <person name="Kim D.-U."/>
        </authorList>
    </citation>
    <scope>NUCLEOTIDE SEQUENCE [LARGE SCALE GENOMIC DNA]</scope>
    <source>
        <strain evidence="2 3">5-5</strain>
    </source>
</reference>